<dbReference type="EMBL" id="UINC01061802">
    <property type="protein sequence ID" value="SVB87756.1"/>
    <property type="molecule type" value="Genomic_DNA"/>
</dbReference>
<sequence>MMTCTIIKQFYNNFSFKFFICYLLFFPWIVAQTHIPADPYYLLITERAQFNGQLPLQPHIFRPLFHKTDLPAFSFTLRNESYYNDNAPNQENMDVRYFSKGLANFTSLQLALNSNYFSFIVEPYITQEKFVPVQSISRPDVFSKLNDRSLNSSEKPRNSGFRNTLAFIHYKGIGFGWHKGNRWWGPGIHSSLQMTNNTQGFPAQIIGTIKEIRLGSFGLYGLYTFTKINERSGIHAKYFTSINGQLSWYGPFVLSLGFSRNYLTGGMKLSGGYQWTEKDAKNIIFEGIFIKNLVDQEYTVGGHDMWDQTLSGYVSLTFPNKGLKLYLEIGQNDNRMHFADFLS</sequence>
<name>A0A382HKC5_9ZZZZ</name>
<dbReference type="Gene3D" id="2.40.160.130">
    <property type="entry name" value="Capsule assembly protein Wzi"/>
    <property type="match status" value="1"/>
</dbReference>
<feature type="non-terminal residue" evidence="1">
    <location>
        <position position="343"/>
    </location>
</feature>
<evidence type="ECO:0000313" key="1">
    <source>
        <dbReference type="EMBL" id="SVB87756.1"/>
    </source>
</evidence>
<dbReference type="AlphaFoldDB" id="A0A382HKC5"/>
<dbReference type="InterPro" id="IPR038636">
    <property type="entry name" value="Wzi_sf"/>
</dbReference>
<protein>
    <submittedName>
        <fullName evidence="1">Uncharacterized protein</fullName>
    </submittedName>
</protein>
<reference evidence="1" key="1">
    <citation type="submission" date="2018-05" db="EMBL/GenBank/DDBJ databases">
        <authorList>
            <person name="Lanie J.A."/>
            <person name="Ng W.-L."/>
            <person name="Kazmierczak K.M."/>
            <person name="Andrzejewski T.M."/>
            <person name="Davidsen T.M."/>
            <person name="Wayne K.J."/>
            <person name="Tettelin H."/>
            <person name="Glass J.I."/>
            <person name="Rusch D."/>
            <person name="Podicherti R."/>
            <person name="Tsui H.-C.T."/>
            <person name="Winkler M.E."/>
        </authorList>
    </citation>
    <scope>NUCLEOTIDE SEQUENCE</scope>
</reference>
<gene>
    <name evidence="1" type="ORF">METZ01_LOCUS240610</name>
</gene>
<organism evidence="1">
    <name type="scientific">marine metagenome</name>
    <dbReference type="NCBI Taxonomy" id="408172"/>
    <lineage>
        <taxon>unclassified sequences</taxon>
        <taxon>metagenomes</taxon>
        <taxon>ecological metagenomes</taxon>
    </lineage>
</organism>
<accession>A0A382HKC5</accession>
<proteinExistence type="predicted"/>